<evidence type="ECO:0000256" key="1">
    <source>
        <dbReference type="ARBA" id="ARBA00001049"/>
    </source>
</evidence>
<evidence type="ECO:0000256" key="5">
    <source>
        <dbReference type="ARBA" id="ARBA00022801"/>
    </source>
</evidence>
<protein>
    <recommendedName>
        <fullName evidence="11">Glutathione hydrolase proenzyme</fullName>
        <ecNumber evidence="11">2.3.2.2</ecNumber>
        <ecNumber evidence="11">3.4.19.13</ecNumber>
    </recommendedName>
    <component>
        <recommendedName>
            <fullName evidence="11">Glutathione hydrolase large chain</fullName>
        </recommendedName>
    </component>
    <component>
        <recommendedName>
            <fullName evidence="11">Glutathione hydrolase small chain</fullName>
        </recommendedName>
    </component>
</protein>
<dbReference type="EC" id="2.3.2.2" evidence="11"/>
<keyword evidence="5 11" id="KW-0378">Hydrolase</keyword>
<comment type="PTM">
    <text evidence="11">Cleaved by autocatalysis into a large and a small subunit.</text>
</comment>
<gene>
    <name evidence="14" type="primary">ggt</name>
    <name evidence="14" type="ORF">HW532_12895</name>
</gene>
<name>A0A7S8HCQ6_9HYPH</name>
<evidence type="ECO:0000256" key="3">
    <source>
        <dbReference type="ARBA" id="ARBA00009381"/>
    </source>
</evidence>
<keyword evidence="15" id="KW-1185">Reference proteome</keyword>
<feature type="compositionally biased region" description="Basic and acidic residues" evidence="12">
    <location>
        <begin position="552"/>
        <end position="566"/>
    </location>
</feature>
<dbReference type="SUPFAM" id="SSF56235">
    <property type="entry name" value="N-terminal nucleophile aminohydrolases (Ntn hydrolases)"/>
    <property type="match status" value="1"/>
</dbReference>
<dbReference type="InterPro" id="IPR000101">
    <property type="entry name" value="GGT_peptidase"/>
</dbReference>
<keyword evidence="4 11" id="KW-0808">Transferase</keyword>
<evidence type="ECO:0000256" key="6">
    <source>
        <dbReference type="ARBA" id="ARBA00023145"/>
    </source>
</evidence>
<keyword evidence="11" id="KW-0317">Glutathione biosynthesis</keyword>
<comment type="catalytic activity">
    <reaction evidence="2 11">
        <text>glutathione + H2O = L-cysteinylglycine + L-glutamate</text>
        <dbReference type="Rhea" id="RHEA:28807"/>
        <dbReference type="ChEBI" id="CHEBI:15377"/>
        <dbReference type="ChEBI" id="CHEBI:29985"/>
        <dbReference type="ChEBI" id="CHEBI:57925"/>
        <dbReference type="ChEBI" id="CHEBI:61694"/>
        <dbReference type="EC" id="3.4.19.13"/>
    </reaction>
</comment>
<evidence type="ECO:0000256" key="2">
    <source>
        <dbReference type="ARBA" id="ARBA00001089"/>
    </source>
</evidence>
<evidence type="ECO:0000256" key="12">
    <source>
        <dbReference type="SAM" id="MobiDB-lite"/>
    </source>
</evidence>
<feature type="binding site" evidence="10">
    <location>
        <position position="423"/>
    </location>
    <ligand>
        <name>L-glutamate</name>
        <dbReference type="ChEBI" id="CHEBI:29985"/>
    </ligand>
</feature>
<feature type="binding site" evidence="10">
    <location>
        <position position="470"/>
    </location>
    <ligand>
        <name>L-glutamate</name>
        <dbReference type="ChEBI" id="CHEBI:29985"/>
    </ligand>
</feature>
<feature type="region of interest" description="Disordered" evidence="12">
    <location>
        <begin position="545"/>
        <end position="566"/>
    </location>
</feature>
<feature type="active site" description="Nucleophile" evidence="9">
    <location>
        <position position="383"/>
    </location>
</feature>
<dbReference type="Gene3D" id="3.60.20.40">
    <property type="match status" value="1"/>
</dbReference>
<dbReference type="AlphaFoldDB" id="A0A7S8HCQ6"/>
<comment type="catalytic activity">
    <reaction evidence="1 11">
        <text>an S-substituted glutathione + H2O = an S-substituted L-cysteinylglycine + L-glutamate</text>
        <dbReference type="Rhea" id="RHEA:59468"/>
        <dbReference type="ChEBI" id="CHEBI:15377"/>
        <dbReference type="ChEBI" id="CHEBI:29985"/>
        <dbReference type="ChEBI" id="CHEBI:90779"/>
        <dbReference type="ChEBI" id="CHEBI:143103"/>
        <dbReference type="EC" id="3.4.19.13"/>
    </reaction>
</comment>
<comment type="pathway">
    <text evidence="11">Sulfur metabolism; glutathione metabolism.</text>
</comment>
<evidence type="ECO:0000256" key="8">
    <source>
        <dbReference type="ARBA" id="ARBA00047417"/>
    </source>
</evidence>
<evidence type="ECO:0000313" key="14">
    <source>
        <dbReference type="EMBL" id="QPC43513.1"/>
    </source>
</evidence>
<proteinExistence type="inferred from homology"/>
<evidence type="ECO:0000256" key="9">
    <source>
        <dbReference type="PIRSR" id="PIRSR600101-1"/>
    </source>
</evidence>
<dbReference type="Pfam" id="PF01019">
    <property type="entry name" value="G_glu_transpept"/>
    <property type="match status" value="1"/>
</dbReference>
<feature type="binding site" evidence="10">
    <location>
        <begin position="447"/>
        <end position="448"/>
    </location>
    <ligand>
        <name>L-glutamate</name>
        <dbReference type="ChEBI" id="CHEBI:29985"/>
    </ligand>
</feature>
<dbReference type="RefSeq" id="WP_213160877.1">
    <property type="nucleotide sequence ID" value="NZ_CP058214.1"/>
</dbReference>
<sequence length="566" mass="59920">MRLRVLFSLLALLVLAACGDNRPAMVSTANEHASKAALAMLDRGGSAVDAAIAAQLVLSLVEPQSSGIGGGAFMLYRDAGDGEMVAYDGREMAPEAAGGDLFLKPDGEPMGFMEAVIGGRSVGVPGVVAMLWKAHEEHGRLDWADLFRPAIGLAHEGFAVSPRLHEMIARDEWLRREPATRDYFFVADPSSPDGLAPLPVGHVLKNPAYARTLETIAEQGPEGFYEGEVAGAIVQAVTSHPNRGLMTLDDLKGYEAKARDPLCRPYRAYEVCGMPPPTSGGLTTLMILGMLEPFELSAMRPGSRMAVHLVSEASALAFADRAVYMADADFVPVPVEGLLDRGYLRSRARLIDPLRATGKAEAGTPPGLREARANGSDLTRPGTSHLSIVDGQGNAVSMTTSVEGPFGSHLMAGGFILNNQLTDFSFVPERDGTPVANRVEGGKRPRSSMSPTLVLDGQGDLFAAVGSPGGSRIIGYVTETLIALMDWKLDMQAAIDLPRFVDRNGPVELEAGTPLAALKGPLEAMGHEVTVRPLTSGLHGVRETAAGLDGGADPRREGVVLTTRED</sequence>
<dbReference type="GO" id="GO:0103068">
    <property type="term" value="F:leukotriene C4 gamma-glutamyl transferase activity"/>
    <property type="evidence" value="ECO:0007669"/>
    <property type="project" value="UniProtKB-EC"/>
</dbReference>
<dbReference type="PANTHER" id="PTHR43199:SF1">
    <property type="entry name" value="GLUTATHIONE HYDROLASE PROENZYME"/>
    <property type="match status" value="1"/>
</dbReference>
<feature type="binding site" evidence="10">
    <location>
        <position position="90"/>
    </location>
    <ligand>
        <name>L-glutamate</name>
        <dbReference type="ChEBI" id="CHEBI:29985"/>
    </ligand>
</feature>
<organism evidence="14 15">
    <name type="scientific">Kaustia mangrovi</name>
    <dbReference type="NCBI Taxonomy" id="2593653"/>
    <lineage>
        <taxon>Bacteria</taxon>
        <taxon>Pseudomonadati</taxon>
        <taxon>Pseudomonadota</taxon>
        <taxon>Alphaproteobacteria</taxon>
        <taxon>Hyphomicrobiales</taxon>
        <taxon>Parvibaculaceae</taxon>
        <taxon>Kaustia</taxon>
    </lineage>
</organism>
<accession>A0A7S8HCQ6</accession>
<dbReference type="EC" id="3.4.19.13" evidence="11"/>
<dbReference type="GO" id="GO:0006751">
    <property type="term" value="P:glutathione catabolic process"/>
    <property type="evidence" value="ECO:0007669"/>
    <property type="project" value="UniProtKB-UniRule"/>
</dbReference>
<comment type="similarity">
    <text evidence="3 11">Belongs to the gamma-glutamyltransferase family.</text>
</comment>
<dbReference type="PROSITE" id="PS51257">
    <property type="entry name" value="PROKAR_LIPOPROTEIN"/>
    <property type="match status" value="1"/>
</dbReference>
<dbReference type="InterPro" id="IPR051792">
    <property type="entry name" value="GGT_bact"/>
</dbReference>
<keyword evidence="7 11" id="KW-0012">Acyltransferase</keyword>
<dbReference type="KEGG" id="kmn:HW532_12895"/>
<dbReference type="PRINTS" id="PR01210">
    <property type="entry name" value="GGTRANSPTASE"/>
</dbReference>
<feature type="chain" id="PRO_5032500332" description="Glutathione hydrolase proenzyme" evidence="13">
    <location>
        <begin position="17"/>
        <end position="566"/>
    </location>
</feature>
<dbReference type="UniPathway" id="UPA00204"/>
<dbReference type="InterPro" id="IPR043138">
    <property type="entry name" value="GGT_lsub"/>
</dbReference>
<evidence type="ECO:0000256" key="11">
    <source>
        <dbReference type="RuleBase" id="RU368036"/>
    </source>
</evidence>
<evidence type="ECO:0000256" key="4">
    <source>
        <dbReference type="ARBA" id="ARBA00022679"/>
    </source>
</evidence>
<dbReference type="Gene3D" id="1.10.246.130">
    <property type="match status" value="1"/>
</dbReference>
<comment type="subunit">
    <text evidence="11">This enzyme consists of two polypeptide chains, which are synthesized in precursor form from a single polypeptide.</text>
</comment>
<dbReference type="InterPro" id="IPR029055">
    <property type="entry name" value="Ntn_hydrolases_N"/>
</dbReference>
<dbReference type="EMBL" id="CP058214">
    <property type="protein sequence ID" value="QPC43513.1"/>
    <property type="molecule type" value="Genomic_DNA"/>
</dbReference>
<evidence type="ECO:0000256" key="7">
    <source>
        <dbReference type="ARBA" id="ARBA00023315"/>
    </source>
</evidence>
<evidence type="ECO:0000256" key="13">
    <source>
        <dbReference type="SAM" id="SignalP"/>
    </source>
</evidence>
<dbReference type="GO" id="GO:0006750">
    <property type="term" value="P:glutathione biosynthetic process"/>
    <property type="evidence" value="ECO:0007669"/>
    <property type="project" value="UniProtKB-KW"/>
</dbReference>
<keyword evidence="13" id="KW-0732">Signal</keyword>
<dbReference type="NCBIfam" id="TIGR00066">
    <property type="entry name" value="g_glut_trans"/>
    <property type="match status" value="1"/>
</dbReference>
<dbReference type="Proteomes" id="UP000593594">
    <property type="component" value="Chromosome"/>
</dbReference>
<dbReference type="PANTHER" id="PTHR43199">
    <property type="entry name" value="GLUTATHIONE HYDROLASE"/>
    <property type="match status" value="1"/>
</dbReference>
<keyword evidence="6 11" id="KW-0865">Zymogen</keyword>
<feature type="signal peptide" evidence="13">
    <location>
        <begin position="1"/>
        <end position="16"/>
    </location>
</feature>
<feature type="region of interest" description="Disordered" evidence="12">
    <location>
        <begin position="358"/>
        <end position="382"/>
    </location>
</feature>
<evidence type="ECO:0000256" key="10">
    <source>
        <dbReference type="PIRSR" id="PIRSR600101-2"/>
    </source>
</evidence>
<dbReference type="GO" id="GO:0036374">
    <property type="term" value="F:glutathione hydrolase activity"/>
    <property type="evidence" value="ECO:0007669"/>
    <property type="project" value="UniProtKB-UniRule"/>
</dbReference>
<evidence type="ECO:0000313" key="15">
    <source>
        <dbReference type="Proteomes" id="UP000593594"/>
    </source>
</evidence>
<dbReference type="InterPro" id="IPR043137">
    <property type="entry name" value="GGT_ssub_C"/>
</dbReference>
<reference evidence="14 15" key="1">
    <citation type="submission" date="2020-06" db="EMBL/GenBank/DDBJ databases">
        <title>Genome sequence of 2 isolates from Red Sea Mangroves.</title>
        <authorList>
            <person name="Sefrji F."/>
            <person name="Michoud G."/>
            <person name="Merlino G."/>
            <person name="Daffonchio D."/>
        </authorList>
    </citation>
    <scope>NUCLEOTIDE SEQUENCE [LARGE SCALE GENOMIC DNA]</scope>
    <source>
        <strain evidence="14 15">R1DC25</strain>
    </source>
</reference>
<comment type="catalytic activity">
    <reaction evidence="8 11">
        <text>an N-terminal (5-L-glutamyl)-[peptide] + an alpha-amino acid = 5-L-glutamyl amino acid + an N-terminal L-alpha-aminoacyl-[peptide]</text>
        <dbReference type="Rhea" id="RHEA:23904"/>
        <dbReference type="Rhea" id="RHEA-COMP:9780"/>
        <dbReference type="Rhea" id="RHEA-COMP:9795"/>
        <dbReference type="ChEBI" id="CHEBI:77644"/>
        <dbReference type="ChEBI" id="CHEBI:78597"/>
        <dbReference type="ChEBI" id="CHEBI:78599"/>
        <dbReference type="ChEBI" id="CHEBI:78608"/>
        <dbReference type="EC" id="2.3.2.2"/>
    </reaction>
</comment>